<dbReference type="Proteomes" id="UP000484076">
    <property type="component" value="Unassembled WGS sequence"/>
</dbReference>
<dbReference type="RefSeq" id="WP_174539576.1">
    <property type="nucleotide sequence ID" value="NZ_WHUT02000004.1"/>
</dbReference>
<name>A0A8X8H722_9RHOB</name>
<dbReference type="InterPro" id="IPR036844">
    <property type="entry name" value="Hint_dom_sf"/>
</dbReference>
<dbReference type="CDD" id="cd00081">
    <property type="entry name" value="Hint"/>
    <property type="match status" value="1"/>
</dbReference>
<organism evidence="2 3">
    <name type="scientific">Fertoeibacter niger</name>
    <dbReference type="NCBI Taxonomy" id="2656921"/>
    <lineage>
        <taxon>Bacteria</taxon>
        <taxon>Pseudomonadati</taxon>
        <taxon>Pseudomonadota</taxon>
        <taxon>Alphaproteobacteria</taxon>
        <taxon>Rhodobacterales</taxon>
        <taxon>Paracoccaceae</taxon>
        <taxon>Fertoeibacter</taxon>
    </lineage>
</organism>
<dbReference type="GO" id="GO:0016539">
    <property type="term" value="P:intein-mediated protein splicing"/>
    <property type="evidence" value="ECO:0007669"/>
    <property type="project" value="InterPro"/>
</dbReference>
<gene>
    <name evidence="2" type="ORF">GEU84_008710</name>
</gene>
<dbReference type="AlphaFoldDB" id="A0A8X8H722"/>
<comment type="caution">
    <text evidence="2">The sequence shown here is derived from an EMBL/GenBank/DDBJ whole genome shotgun (WGS) entry which is preliminary data.</text>
</comment>
<sequence length="358" mass="38382">MPNSWNAIYLGVQPLIDPDEGNSLAENARALTEQTYGSASDPLLNHIVFVTTTNVGGAAGTLDQNNQRSSGGANDQITYDLGSGPVTRTFDATTSYNATLNYADGTSYTGVFVIAQDTLGNTFLVPQISADANQAALTARPIESIRLNSVNTSNALGLNQNRQTTNFVTCFAAGTRIGTPQGEVAIEDLRAGDMVLTADGGPRVIRWAGARRVEARGALAPIRIAAGTLGNRRDLLVSPQHRLLLSGWRAELLFGADEVLVAACHLVDDRRIRPAPQDHITYHHLLFDRHEIIFAEGCAAESFFPGAVSLTHSDAATQAEILALFPELAEAPARFGPTARRVLRRAEARAWHGYRPGA</sequence>
<accession>A0A8X8H722</accession>
<dbReference type="PROSITE" id="PS50817">
    <property type="entry name" value="INTEIN_N_TER"/>
    <property type="match status" value="1"/>
</dbReference>
<feature type="domain" description="Hint" evidence="1">
    <location>
        <begin position="168"/>
        <end position="263"/>
    </location>
</feature>
<dbReference type="SUPFAM" id="SSF51294">
    <property type="entry name" value="Hedgehog/intein (Hint) domain"/>
    <property type="match status" value="1"/>
</dbReference>
<evidence type="ECO:0000313" key="2">
    <source>
        <dbReference type="EMBL" id="NUB44461.1"/>
    </source>
</evidence>
<dbReference type="Pfam" id="PF13403">
    <property type="entry name" value="Hint_2"/>
    <property type="match status" value="1"/>
</dbReference>
<dbReference type="SMART" id="SM00306">
    <property type="entry name" value="HintN"/>
    <property type="match status" value="1"/>
</dbReference>
<dbReference type="EMBL" id="WHUT02000004">
    <property type="protein sequence ID" value="NUB44461.1"/>
    <property type="molecule type" value="Genomic_DNA"/>
</dbReference>
<dbReference type="Gene3D" id="2.170.16.10">
    <property type="entry name" value="Hedgehog/Intein (Hint) domain"/>
    <property type="match status" value="1"/>
</dbReference>
<dbReference type="InterPro" id="IPR006141">
    <property type="entry name" value="Intein_N"/>
</dbReference>
<proteinExistence type="predicted"/>
<evidence type="ECO:0000313" key="3">
    <source>
        <dbReference type="Proteomes" id="UP000484076"/>
    </source>
</evidence>
<evidence type="ECO:0000259" key="1">
    <source>
        <dbReference type="SMART" id="SM00306"/>
    </source>
</evidence>
<dbReference type="InterPro" id="IPR028992">
    <property type="entry name" value="Hedgehog/Intein_dom"/>
</dbReference>
<protein>
    <submittedName>
        <fullName evidence="2">Hint domain-containing protein</fullName>
    </submittedName>
</protein>
<keyword evidence="3" id="KW-1185">Reference proteome</keyword>
<dbReference type="InterPro" id="IPR003587">
    <property type="entry name" value="Hint_dom_N"/>
</dbReference>
<reference evidence="2" key="1">
    <citation type="submission" date="2020-05" db="EMBL/GenBank/DDBJ databases">
        <title>Fertoebacter nigrum gen. nov., sp. nov., a new member of the family Rhodobacteraceae.</title>
        <authorList>
            <person name="Szuroczki S."/>
            <person name="Abbaszade G."/>
            <person name="Buni D."/>
            <person name="Schumann P."/>
            <person name="Toth E."/>
        </authorList>
    </citation>
    <scope>NUCLEOTIDE SEQUENCE</scope>
    <source>
        <strain evidence="2">RG-N-1a</strain>
    </source>
</reference>